<dbReference type="NCBIfam" id="TIGR03382">
    <property type="entry name" value="GC_trans_RRR"/>
    <property type="match status" value="1"/>
</dbReference>
<feature type="chain" id="PRO_5012160603" evidence="1">
    <location>
        <begin position="23"/>
        <end position="202"/>
    </location>
</feature>
<dbReference type="AlphaFoldDB" id="A0A1M5J4A7"/>
<evidence type="ECO:0000313" key="2">
    <source>
        <dbReference type="EMBL" id="SHG35030.1"/>
    </source>
</evidence>
<reference evidence="3" key="1">
    <citation type="submission" date="2016-11" db="EMBL/GenBank/DDBJ databases">
        <authorList>
            <person name="Varghese N."/>
            <person name="Submissions S."/>
        </authorList>
    </citation>
    <scope>NUCLEOTIDE SEQUENCE [LARGE SCALE GENOMIC DNA]</scope>
    <source>
        <strain evidence="3">CGMCC 1.8995</strain>
    </source>
</reference>
<organism evidence="2 3">
    <name type="scientific">Marisediminitalea aggregata</name>
    <dbReference type="NCBI Taxonomy" id="634436"/>
    <lineage>
        <taxon>Bacteria</taxon>
        <taxon>Pseudomonadati</taxon>
        <taxon>Pseudomonadota</taxon>
        <taxon>Gammaproteobacteria</taxon>
        <taxon>Alteromonadales</taxon>
        <taxon>Alteromonadaceae</taxon>
        <taxon>Marisediminitalea</taxon>
    </lineage>
</organism>
<name>A0A1M5J4A7_9ALTE</name>
<dbReference type="RefSeq" id="WP_073321580.1">
    <property type="nucleotide sequence ID" value="NZ_FQWD01000003.1"/>
</dbReference>
<accession>A0A1M5J4A7</accession>
<dbReference type="OrthoDB" id="6386347at2"/>
<feature type="signal peptide" evidence="1">
    <location>
        <begin position="1"/>
        <end position="22"/>
    </location>
</feature>
<protein>
    <submittedName>
        <fullName evidence="2">PEP-CTERM protein-sorting domain-containing protein/Myxococcales GC_trans_RRR domain-containing protein/MYXO-CTERM domain-containing protein</fullName>
    </submittedName>
</protein>
<proteinExistence type="predicted"/>
<dbReference type="Proteomes" id="UP000184520">
    <property type="component" value="Unassembled WGS sequence"/>
</dbReference>
<evidence type="ECO:0000313" key="3">
    <source>
        <dbReference type="Proteomes" id="UP000184520"/>
    </source>
</evidence>
<dbReference type="InterPro" id="IPR017756">
    <property type="entry name" value="TM_Gly-Cys-Arg_CS"/>
</dbReference>
<sequence>MRKTAIALLAGLGLLISNAANAHLVSFGWKDQGNGTVIFYGQHWHGDQSGPSTANGGVRIGVWDSNVSAAAQATNTWQLFQWVGHINNWGGTSAQNDLLVTNGELDGWAPDVGNFTNSSSDNDWFYTIPFVIGNGTWGLFTGTNCCIDTMSVPGEFTLTGISSIPDGTGPGNAPPSTASAPGSVALLGLGLAGLLARRKFTK</sequence>
<evidence type="ECO:0000256" key="1">
    <source>
        <dbReference type="SAM" id="SignalP"/>
    </source>
</evidence>
<keyword evidence="3" id="KW-1185">Reference proteome</keyword>
<dbReference type="EMBL" id="FQWD01000003">
    <property type="protein sequence ID" value="SHG35030.1"/>
    <property type="molecule type" value="Genomic_DNA"/>
</dbReference>
<gene>
    <name evidence="2" type="ORF">SAMN05216361_1923</name>
</gene>
<keyword evidence="1" id="KW-0732">Signal</keyword>